<name>A0ABU1JET0_9MICC</name>
<dbReference type="PIRSF" id="PIRSF000194">
    <property type="entry name" value="DHFR"/>
    <property type="match status" value="1"/>
</dbReference>
<feature type="domain" description="DHFR" evidence="9">
    <location>
        <begin position="2"/>
        <end position="171"/>
    </location>
</feature>
<sequence length="171" mass="18204">MTIGVIWAQTPSGVIGAAGTMPWHVPEDMAYFRAVTSGHPVIMGRRTWLSFPAKFRPLPGRTNIVLTSDPGWGGTEEAAGATAVASLAQALAVAKSAPGAEEIWIIGGGNVYTQAMELADTAAITLIDSAVAGDTFAPELDASWTLEGMDPASGWHESSRGERYRFTKWRR</sequence>
<evidence type="ECO:0000256" key="1">
    <source>
        <dbReference type="ARBA" id="ARBA00004903"/>
    </source>
</evidence>
<dbReference type="PRINTS" id="PR00070">
    <property type="entry name" value="DHFR"/>
</dbReference>
<comment type="caution">
    <text evidence="10">The sequence shown here is derived from an EMBL/GenBank/DDBJ whole genome shotgun (WGS) entry which is preliminary data.</text>
</comment>
<evidence type="ECO:0000256" key="5">
    <source>
        <dbReference type="ARBA" id="ARBA00022857"/>
    </source>
</evidence>
<evidence type="ECO:0000256" key="7">
    <source>
        <dbReference type="PIRNR" id="PIRNR000194"/>
    </source>
</evidence>
<dbReference type="Gene3D" id="3.40.430.10">
    <property type="entry name" value="Dihydrofolate Reductase, subunit A"/>
    <property type="match status" value="1"/>
</dbReference>
<dbReference type="InterPro" id="IPR017925">
    <property type="entry name" value="DHFR_CS"/>
</dbReference>
<evidence type="ECO:0000313" key="10">
    <source>
        <dbReference type="EMBL" id="MDR6270376.1"/>
    </source>
</evidence>
<evidence type="ECO:0000313" key="11">
    <source>
        <dbReference type="Proteomes" id="UP001185069"/>
    </source>
</evidence>
<reference evidence="10 11" key="1">
    <citation type="submission" date="2023-07" db="EMBL/GenBank/DDBJ databases">
        <title>Sequencing the genomes of 1000 actinobacteria strains.</title>
        <authorList>
            <person name="Klenk H.-P."/>
        </authorList>
    </citation>
    <scope>NUCLEOTIDE SEQUENCE [LARGE SCALE GENOMIC DNA]</scope>
    <source>
        <strain evidence="10 11">DSM 14555</strain>
    </source>
</reference>
<evidence type="ECO:0000256" key="8">
    <source>
        <dbReference type="RuleBase" id="RU004474"/>
    </source>
</evidence>
<keyword evidence="4 7" id="KW-0554">One-carbon metabolism</keyword>
<accession>A0ABU1JET0</accession>
<evidence type="ECO:0000256" key="6">
    <source>
        <dbReference type="ARBA" id="ARBA00023002"/>
    </source>
</evidence>
<dbReference type="PANTHER" id="PTHR48069:SF3">
    <property type="entry name" value="DIHYDROFOLATE REDUCTASE"/>
    <property type="match status" value="1"/>
</dbReference>
<dbReference type="Proteomes" id="UP001185069">
    <property type="component" value="Unassembled WGS sequence"/>
</dbReference>
<evidence type="ECO:0000256" key="3">
    <source>
        <dbReference type="ARBA" id="ARBA00012856"/>
    </source>
</evidence>
<comment type="catalytic activity">
    <reaction evidence="7">
        <text>(6S)-5,6,7,8-tetrahydrofolate + NADP(+) = 7,8-dihydrofolate + NADPH + H(+)</text>
        <dbReference type="Rhea" id="RHEA:15009"/>
        <dbReference type="ChEBI" id="CHEBI:15378"/>
        <dbReference type="ChEBI" id="CHEBI:57451"/>
        <dbReference type="ChEBI" id="CHEBI:57453"/>
        <dbReference type="ChEBI" id="CHEBI:57783"/>
        <dbReference type="ChEBI" id="CHEBI:58349"/>
        <dbReference type="EC" id="1.5.1.3"/>
    </reaction>
</comment>
<dbReference type="InterPro" id="IPR024072">
    <property type="entry name" value="DHFR-like_dom_sf"/>
</dbReference>
<dbReference type="EC" id="1.5.1.3" evidence="3 7"/>
<dbReference type="SUPFAM" id="SSF53597">
    <property type="entry name" value="Dihydrofolate reductase-like"/>
    <property type="match status" value="1"/>
</dbReference>
<dbReference type="EMBL" id="JAVDQF010000001">
    <property type="protein sequence ID" value="MDR6270376.1"/>
    <property type="molecule type" value="Genomic_DNA"/>
</dbReference>
<protein>
    <recommendedName>
        <fullName evidence="3 7">Dihydrofolate reductase</fullName>
        <ecNumber evidence="3 7">1.5.1.3</ecNumber>
    </recommendedName>
</protein>
<dbReference type="PROSITE" id="PS51330">
    <property type="entry name" value="DHFR_2"/>
    <property type="match status" value="1"/>
</dbReference>
<dbReference type="InterPro" id="IPR012259">
    <property type="entry name" value="DHFR"/>
</dbReference>
<keyword evidence="6 7" id="KW-0560">Oxidoreductase</keyword>
<evidence type="ECO:0000256" key="4">
    <source>
        <dbReference type="ARBA" id="ARBA00022563"/>
    </source>
</evidence>
<proteinExistence type="inferred from homology"/>
<comment type="function">
    <text evidence="7">Key enzyme in folate metabolism. Catalyzes an essential reaction for de novo glycine and purine synthesis, and for DNA precursor synthesis.</text>
</comment>
<dbReference type="Pfam" id="PF00186">
    <property type="entry name" value="DHFR_1"/>
    <property type="match status" value="1"/>
</dbReference>
<dbReference type="GO" id="GO:0004146">
    <property type="term" value="F:dihydrofolate reductase activity"/>
    <property type="evidence" value="ECO:0007669"/>
    <property type="project" value="UniProtKB-EC"/>
</dbReference>
<evidence type="ECO:0000256" key="2">
    <source>
        <dbReference type="ARBA" id="ARBA00009539"/>
    </source>
</evidence>
<dbReference type="RefSeq" id="WP_309799423.1">
    <property type="nucleotide sequence ID" value="NZ_BAAAHY010000007.1"/>
</dbReference>
<comment type="pathway">
    <text evidence="1 7">Cofactor biosynthesis; tetrahydrofolate biosynthesis; 5,6,7,8-tetrahydrofolate from 7,8-dihydrofolate: step 1/1.</text>
</comment>
<gene>
    <name evidence="10" type="ORF">JOE69_002614</name>
</gene>
<organism evidence="10 11">
    <name type="scientific">Arthrobacter russicus</name>
    <dbReference type="NCBI Taxonomy" id="172040"/>
    <lineage>
        <taxon>Bacteria</taxon>
        <taxon>Bacillati</taxon>
        <taxon>Actinomycetota</taxon>
        <taxon>Actinomycetes</taxon>
        <taxon>Micrococcales</taxon>
        <taxon>Micrococcaceae</taxon>
        <taxon>Arthrobacter</taxon>
    </lineage>
</organism>
<dbReference type="PANTHER" id="PTHR48069">
    <property type="entry name" value="DIHYDROFOLATE REDUCTASE"/>
    <property type="match status" value="1"/>
</dbReference>
<dbReference type="InterPro" id="IPR001796">
    <property type="entry name" value="DHFR_dom"/>
</dbReference>
<comment type="similarity">
    <text evidence="2 7 8">Belongs to the dihydrofolate reductase family.</text>
</comment>
<dbReference type="PROSITE" id="PS00075">
    <property type="entry name" value="DHFR_1"/>
    <property type="match status" value="1"/>
</dbReference>
<evidence type="ECO:0000259" key="9">
    <source>
        <dbReference type="PROSITE" id="PS51330"/>
    </source>
</evidence>
<dbReference type="CDD" id="cd00209">
    <property type="entry name" value="DHFR"/>
    <property type="match status" value="1"/>
</dbReference>
<keyword evidence="5 7" id="KW-0521">NADP</keyword>
<keyword evidence="11" id="KW-1185">Reference proteome</keyword>